<name>A0ABR4TIP8_9PROT</name>
<organism evidence="1 2">
    <name type="scientific">Thalassospira permensis NBRC 106175</name>
    <dbReference type="NCBI Taxonomy" id="1353532"/>
    <lineage>
        <taxon>Bacteria</taxon>
        <taxon>Pseudomonadati</taxon>
        <taxon>Pseudomonadota</taxon>
        <taxon>Alphaproteobacteria</taxon>
        <taxon>Rhodospirillales</taxon>
        <taxon>Thalassospiraceae</taxon>
        <taxon>Thalassospira</taxon>
    </lineage>
</organism>
<comment type="caution">
    <text evidence="1">The sequence shown here is derived from an EMBL/GenBank/DDBJ whole genome shotgun (WGS) entry which is preliminary data.</text>
</comment>
<evidence type="ECO:0000313" key="1">
    <source>
        <dbReference type="EMBL" id="KEO51113.1"/>
    </source>
</evidence>
<keyword evidence="2" id="KW-1185">Reference proteome</keyword>
<sequence>MIQLFVTGKLIKLANPHVSIDGSGSIIPKK</sequence>
<evidence type="ECO:0000313" key="2">
    <source>
        <dbReference type="Proteomes" id="UP000027463"/>
    </source>
</evidence>
<gene>
    <name evidence="1" type="ORF">SMB34_09425</name>
</gene>
<protein>
    <submittedName>
        <fullName evidence="1">Uncharacterized protein</fullName>
    </submittedName>
</protein>
<dbReference type="EMBL" id="AUNC01000067">
    <property type="protein sequence ID" value="KEO51113.1"/>
    <property type="molecule type" value="Genomic_DNA"/>
</dbReference>
<accession>A0ABR4TIP8</accession>
<dbReference type="Proteomes" id="UP000027463">
    <property type="component" value="Unassembled WGS sequence"/>
</dbReference>
<proteinExistence type="predicted"/>
<reference evidence="1 2" key="1">
    <citation type="submission" date="2013-07" db="EMBL/GenBank/DDBJ databases">
        <title>Thalassospira permensis NBRC 106175 Genome Sequencing.</title>
        <authorList>
            <person name="Lai Q."/>
            <person name="Shao Z."/>
        </authorList>
    </citation>
    <scope>NUCLEOTIDE SEQUENCE [LARGE SCALE GENOMIC DNA]</scope>
    <source>
        <strain evidence="1 2">NBRC 106175</strain>
    </source>
</reference>